<evidence type="ECO:0000256" key="9">
    <source>
        <dbReference type="ARBA" id="ARBA00023242"/>
    </source>
</evidence>
<keyword evidence="5" id="KW-0489">Methyltransferase</keyword>
<dbReference type="GO" id="GO:0030488">
    <property type="term" value="P:tRNA methylation"/>
    <property type="evidence" value="ECO:0007669"/>
    <property type="project" value="UniProtKB-ARBA"/>
</dbReference>
<keyword evidence="6" id="KW-0808">Transferase</keyword>
<comment type="subunit">
    <text evidence="12">Monomer. Interacts with SARS1/SerRS; interaction is mediated via tRNA(Ser) and is required for N(3)-methylcytidine methylation.</text>
</comment>
<dbReference type="PIRSF" id="PIRSF037755">
    <property type="entry name" value="Mettl2_prd"/>
    <property type="match status" value="1"/>
</dbReference>
<dbReference type="PANTHER" id="PTHR22809">
    <property type="entry name" value="METHYLTRANSFERASE-RELATED"/>
    <property type="match status" value="1"/>
</dbReference>
<dbReference type="InterPro" id="IPR013217">
    <property type="entry name" value="Methyltransf_12"/>
</dbReference>
<evidence type="ECO:0000259" key="15">
    <source>
        <dbReference type="Pfam" id="PF08242"/>
    </source>
</evidence>
<dbReference type="CDD" id="cd02440">
    <property type="entry name" value="AdoMet_MTases"/>
    <property type="match status" value="1"/>
</dbReference>
<evidence type="ECO:0000256" key="12">
    <source>
        <dbReference type="ARBA" id="ARBA00065134"/>
    </source>
</evidence>
<gene>
    <name evidence="16" type="ORF">E2I00_019513</name>
</gene>
<dbReference type="GO" id="GO:0052735">
    <property type="term" value="F:tRNA (cytidine-3-)-methyltransferase activity"/>
    <property type="evidence" value="ECO:0007669"/>
    <property type="project" value="UniProtKB-ARBA"/>
</dbReference>
<proteinExistence type="inferred from homology"/>
<comment type="subcellular location">
    <subcellularLocation>
        <location evidence="2">Cytoplasm</location>
    </subcellularLocation>
    <subcellularLocation>
        <location evidence="1">Nucleus</location>
    </subcellularLocation>
</comment>
<evidence type="ECO:0000256" key="8">
    <source>
        <dbReference type="ARBA" id="ARBA00022694"/>
    </source>
</evidence>
<evidence type="ECO:0000256" key="2">
    <source>
        <dbReference type="ARBA" id="ARBA00004496"/>
    </source>
</evidence>
<sequence>EMAALQRKGLQARILSSEEEEKLKRDQALVSDFKQQKLEKEAQKNWDLFYKRNSTNFFKDRHWTTREFEELRSCREFEDQKLTMLEAGCGVGNCLFPLLEDSNIFAYACDFSPRAVEYVKQNPLYDTERCKVFQCDLTKDDLLEHVPPESVDVVMLIFVLSAVHPDKMHLVLQNIYKVLKPGKSVLFRDYGLYDHAMLRFKAGSKLAENFYVRQDGTRSYFFTDGKIAELCLDCCFLDCIVTVVPVGVGVTVPRSQAQGPRTSPVMRTTYQPRLPDCERCRSACLLEFLARLFMDTGYEEEVNEYVFRETVNKKEGLCVPRVFLQSKFRKSLKNPTPVTPHLGHES</sequence>
<comment type="caution">
    <text evidence="16">The sequence shown here is derived from an EMBL/GenBank/DDBJ whole genome shotgun (WGS) entry which is preliminary data.</text>
</comment>
<reference evidence="16 17" key="1">
    <citation type="journal article" date="2019" name="PLoS ONE">
        <title>Genomic analyses reveal an absence of contemporary introgressive admixture between fin whales and blue whales, despite known hybrids.</title>
        <authorList>
            <person name="Westbury M.V."/>
            <person name="Petersen B."/>
            <person name="Lorenzen E.D."/>
        </authorList>
    </citation>
    <scope>NUCLEOTIDE SEQUENCE [LARGE SCALE GENOMIC DNA]</scope>
    <source>
        <strain evidence="16">FinWhale-01</strain>
    </source>
</reference>
<comment type="function">
    <text evidence="11">S-adenosyl-L-methionine-dependent methyltransferase that mediates N(3)-methylcytidine modification of residue 32 of the tRNA anticodon loop of tRNA(Ser), including tRNA(Ser)(UGA) and tRNA(Ser)(GCU). Interaction with SARS1/SerRS is required for N(3)-methylcytidine methylation.</text>
</comment>
<dbReference type="AlphaFoldDB" id="A0A643C4U4"/>
<evidence type="ECO:0000313" key="17">
    <source>
        <dbReference type="Proteomes" id="UP000437017"/>
    </source>
</evidence>
<keyword evidence="7" id="KW-0949">S-adenosyl-L-methionine</keyword>
<evidence type="ECO:0000256" key="3">
    <source>
        <dbReference type="ARBA" id="ARBA00009725"/>
    </source>
</evidence>
<evidence type="ECO:0000256" key="10">
    <source>
        <dbReference type="ARBA" id="ARBA00050646"/>
    </source>
</evidence>
<evidence type="ECO:0000256" key="1">
    <source>
        <dbReference type="ARBA" id="ARBA00004123"/>
    </source>
</evidence>
<dbReference type="PANTHER" id="PTHR22809:SF5">
    <property type="entry name" value="TRNA N(3)-METHYLCYTIDINE METHYLTRANSFERASE METTL6"/>
    <property type="match status" value="1"/>
</dbReference>
<keyword evidence="4" id="KW-0963">Cytoplasm</keyword>
<feature type="domain" description="Methyltransferase type 12" evidence="15">
    <location>
        <begin position="85"/>
        <end position="182"/>
    </location>
</feature>
<evidence type="ECO:0000313" key="16">
    <source>
        <dbReference type="EMBL" id="KAB0395251.1"/>
    </source>
</evidence>
<feature type="non-terminal residue" evidence="16">
    <location>
        <position position="1"/>
    </location>
</feature>
<dbReference type="GO" id="GO:0005737">
    <property type="term" value="C:cytoplasm"/>
    <property type="evidence" value="ECO:0007669"/>
    <property type="project" value="UniProtKB-SubCell"/>
</dbReference>
<evidence type="ECO:0000256" key="14">
    <source>
        <dbReference type="ARBA" id="ARBA00079889"/>
    </source>
</evidence>
<evidence type="ECO:0000256" key="11">
    <source>
        <dbReference type="ARBA" id="ARBA00058280"/>
    </source>
</evidence>
<keyword evidence="9" id="KW-0539">Nucleus</keyword>
<evidence type="ECO:0000256" key="13">
    <source>
        <dbReference type="ARBA" id="ARBA00067376"/>
    </source>
</evidence>
<protein>
    <recommendedName>
        <fullName evidence="13">tRNA N(3)-cytidine methyltransferase METTL6</fullName>
    </recommendedName>
    <alternativeName>
        <fullName evidence="14">Methyltransferase-like protein 6</fullName>
    </alternativeName>
</protein>
<keyword evidence="17" id="KW-1185">Reference proteome</keyword>
<dbReference type="SUPFAM" id="SSF53335">
    <property type="entry name" value="S-adenosyl-L-methionine-dependent methyltransferases"/>
    <property type="match status" value="1"/>
</dbReference>
<dbReference type="Pfam" id="PF08242">
    <property type="entry name" value="Methyltransf_12"/>
    <property type="match status" value="1"/>
</dbReference>
<dbReference type="InterPro" id="IPR029063">
    <property type="entry name" value="SAM-dependent_MTases_sf"/>
</dbReference>
<evidence type="ECO:0000256" key="6">
    <source>
        <dbReference type="ARBA" id="ARBA00022679"/>
    </source>
</evidence>
<evidence type="ECO:0000256" key="7">
    <source>
        <dbReference type="ARBA" id="ARBA00022691"/>
    </source>
</evidence>
<dbReference type="FunFam" id="3.40.50.150:FF:000279">
    <property type="entry name" value="Methyltransferase-like protein"/>
    <property type="match status" value="1"/>
</dbReference>
<evidence type="ECO:0000256" key="4">
    <source>
        <dbReference type="ARBA" id="ARBA00022490"/>
    </source>
</evidence>
<dbReference type="InterPro" id="IPR026113">
    <property type="entry name" value="METTL2/6/8-like"/>
</dbReference>
<dbReference type="Proteomes" id="UP000437017">
    <property type="component" value="Unassembled WGS sequence"/>
</dbReference>
<comment type="catalytic activity">
    <reaction evidence="10">
        <text>cytidine(32) in tRNA(Ser) + S-adenosyl-L-methionine = N(3)-methylcytidine(32) in tRNA(Ser) + S-adenosyl-L-homocysteine + H(+)</text>
        <dbReference type="Rhea" id="RHEA:50956"/>
        <dbReference type="Rhea" id="RHEA-COMP:12849"/>
        <dbReference type="Rhea" id="RHEA-COMP:12851"/>
        <dbReference type="ChEBI" id="CHEBI:15378"/>
        <dbReference type="ChEBI" id="CHEBI:57856"/>
        <dbReference type="ChEBI" id="CHEBI:59789"/>
        <dbReference type="ChEBI" id="CHEBI:74894"/>
        <dbReference type="ChEBI" id="CHEBI:82748"/>
    </reaction>
    <physiologicalReaction direction="left-to-right" evidence="10">
        <dbReference type="Rhea" id="RHEA:50957"/>
    </physiologicalReaction>
</comment>
<organism evidence="16 17">
    <name type="scientific">Balaenoptera physalus</name>
    <name type="common">Fin whale</name>
    <name type="synonym">Balaena physalus</name>
    <dbReference type="NCBI Taxonomy" id="9770"/>
    <lineage>
        <taxon>Eukaryota</taxon>
        <taxon>Metazoa</taxon>
        <taxon>Chordata</taxon>
        <taxon>Craniata</taxon>
        <taxon>Vertebrata</taxon>
        <taxon>Euteleostomi</taxon>
        <taxon>Mammalia</taxon>
        <taxon>Eutheria</taxon>
        <taxon>Laurasiatheria</taxon>
        <taxon>Artiodactyla</taxon>
        <taxon>Whippomorpha</taxon>
        <taxon>Cetacea</taxon>
        <taxon>Mysticeti</taxon>
        <taxon>Balaenopteridae</taxon>
        <taxon>Balaenoptera</taxon>
    </lineage>
</organism>
<keyword evidence="8" id="KW-0819">tRNA processing</keyword>
<comment type="similarity">
    <text evidence="3">Belongs to the methyltransferase superfamily. METL family.</text>
</comment>
<accession>A0A643C4U4</accession>
<evidence type="ECO:0000256" key="5">
    <source>
        <dbReference type="ARBA" id="ARBA00022603"/>
    </source>
</evidence>
<name>A0A643C4U4_BALPH</name>
<dbReference type="GO" id="GO:0005634">
    <property type="term" value="C:nucleus"/>
    <property type="evidence" value="ECO:0007669"/>
    <property type="project" value="UniProtKB-SubCell"/>
</dbReference>
<dbReference type="Gene3D" id="3.40.50.150">
    <property type="entry name" value="Vaccinia Virus protein VP39"/>
    <property type="match status" value="1"/>
</dbReference>
<dbReference type="EMBL" id="SGJD01002542">
    <property type="protein sequence ID" value="KAB0395251.1"/>
    <property type="molecule type" value="Genomic_DNA"/>
</dbReference>
<dbReference type="OrthoDB" id="417697at2759"/>